<organism evidence="2">
    <name type="scientific">viral metagenome</name>
    <dbReference type="NCBI Taxonomy" id="1070528"/>
    <lineage>
        <taxon>unclassified sequences</taxon>
        <taxon>metagenomes</taxon>
        <taxon>organismal metagenomes</taxon>
    </lineage>
</organism>
<dbReference type="AlphaFoldDB" id="A0A6M3XYE7"/>
<evidence type="ECO:0000256" key="1">
    <source>
        <dbReference type="SAM" id="MobiDB-lite"/>
    </source>
</evidence>
<name>A0A6M3XYE7_9ZZZZ</name>
<feature type="compositionally biased region" description="Basic and acidic residues" evidence="1">
    <location>
        <begin position="1"/>
        <end position="18"/>
    </location>
</feature>
<reference evidence="2" key="1">
    <citation type="submission" date="2020-03" db="EMBL/GenBank/DDBJ databases">
        <title>The deep terrestrial virosphere.</title>
        <authorList>
            <person name="Holmfeldt K."/>
            <person name="Nilsson E."/>
            <person name="Simone D."/>
            <person name="Lopez-Fernandez M."/>
            <person name="Wu X."/>
            <person name="de Brujin I."/>
            <person name="Lundin D."/>
            <person name="Andersson A."/>
            <person name="Bertilsson S."/>
            <person name="Dopson M."/>
        </authorList>
    </citation>
    <scope>NUCLEOTIDE SEQUENCE</scope>
    <source>
        <strain evidence="2">TM448B03904</strain>
    </source>
</reference>
<protein>
    <submittedName>
        <fullName evidence="2">Uncharacterized protein</fullName>
    </submittedName>
</protein>
<dbReference type="EMBL" id="MT145047">
    <property type="protein sequence ID" value="QJI02969.1"/>
    <property type="molecule type" value="Genomic_DNA"/>
</dbReference>
<feature type="region of interest" description="Disordered" evidence="1">
    <location>
        <begin position="1"/>
        <end position="22"/>
    </location>
</feature>
<sequence>MDKKEKFELSPEERESQTKHSLNMRKNALIADHNACDVADKNCRKKQDDIRLAIDKIDVEIEGFSQSKAIELKGQIMTLFRQFTESQIDFLREQAAVTGNRNPIMGEKSLHDNTLRARLVIDCYTRATGTK</sequence>
<gene>
    <name evidence="2" type="ORF">TM448B03904_0001</name>
</gene>
<proteinExistence type="predicted"/>
<evidence type="ECO:0000313" key="2">
    <source>
        <dbReference type="EMBL" id="QJI02969.1"/>
    </source>
</evidence>
<accession>A0A6M3XYE7</accession>